<dbReference type="AlphaFoldDB" id="W7XEF1"/>
<dbReference type="KEGG" id="tet:TTHERM_000741693"/>
<reference evidence="2" key="1">
    <citation type="journal article" date="2006" name="PLoS Biol.">
        <title>Macronuclear genome sequence of the ciliate Tetrahymena thermophila, a model eukaryote.</title>
        <authorList>
            <person name="Eisen J.A."/>
            <person name="Coyne R.S."/>
            <person name="Wu M."/>
            <person name="Wu D."/>
            <person name="Thiagarajan M."/>
            <person name="Wortman J.R."/>
            <person name="Badger J.H."/>
            <person name="Ren Q."/>
            <person name="Amedeo P."/>
            <person name="Jones K.M."/>
            <person name="Tallon L.J."/>
            <person name="Delcher A.L."/>
            <person name="Salzberg S.L."/>
            <person name="Silva J.C."/>
            <person name="Haas B.J."/>
            <person name="Majoros W.H."/>
            <person name="Farzad M."/>
            <person name="Carlton J.M."/>
            <person name="Smith R.K. Jr."/>
            <person name="Garg J."/>
            <person name="Pearlman R.E."/>
            <person name="Karrer K.M."/>
            <person name="Sun L."/>
            <person name="Manning G."/>
            <person name="Elde N.C."/>
            <person name="Turkewitz A.P."/>
            <person name="Asai D.J."/>
            <person name="Wilkes D.E."/>
            <person name="Wang Y."/>
            <person name="Cai H."/>
            <person name="Collins K."/>
            <person name="Stewart B.A."/>
            <person name="Lee S.R."/>
            <person name="Wilamowska K."/>
            <person name="Weinberg Z."/>
            <person name="Ruzzo W.L."/>
            <person name="Wloga D."/>
            <person name="Gaertig J."/>
            <person name="Frankel J."/>
            <person name="Tsao C.-C."/>
            <person name="Gorovsky M.A."/>
            <person name="Keeling P.J."/>
            <person name="Waller R.F."/>
            <person name="Patron N.J."/>
            <person name="Cherry J.M."/>
            <person name="Stover N.A."/>
            <person name="Krieger C.J."/>
            <person name="del Toro C."/>
            <person name="Ryder H.F."/>
            <person name="Williamson S.C."/>
            <person name="Barbeau R.A."/>
            <person name="Hamilton E.P."/>
            <person name="Orias E."/>
        </authorList>
    </citation>
    <scope>NUCLEOTIDE SEQUENCE [LARGE SCALE GENOMIC DNA]</scope>
    <source>
        <strain evidence="2">SB210</strain>
    </source>
</reference>
<dbReference type="Proteomes" id="UP000009168">
    <property type="component" value="Unassembled WGS sequence"/>
</dbReference>
<dbReference type="EMBL" id="GG662726">
    <property type="protein sequence ID" value="EWS75003.1"/>
    <property type="molecule type" value="Genomic_DNA"/>
</dbReference>
<proteinExistence type="predicted"/>
<organism evidence="1 2">
    <name type="scientific">Tetrahymena thermophila (strain SB210)</name>
    <dbReference type="NCBI Taxonomy" id="312017"/>
    <lineage>
        <taxon>Eukaryota</taxon>
        <taxon>Sar</taxon>
        <taxon>Alveolata</taxon>
        <taxon>Ciliophora</taxon>
        <taxon>Intramacronucleata</taxon>
        <taxon>Oligohymenophorea</taxon>
        <taxon>Hymenostomatida</taxon>
        <taxon>Tetrahymenina</taxon>
        <taxon>Tetrahymenidae</taxon>
        <taxon>Tetrahymena</taxon>
    </lineage>
</organism>
<gene>
    <name evidence="1" type="ORF">TTHERM_000741693</name>
</gene>
<evidence type="ECO:0000313" key="2">
    <source>
        <dbReference type="Proteomes" id="UP000009168"/>
    </source>
</evidence>
<dbReference type="RefSeq" id="XP_012652461.1">
    <property type="nucleotide sequence ID" value="XM_012797007.1"/>
</dbReference>
<dbReference type="InParanoid" id="W7XEF1"/>
<sequence>MLALMHRRRIAFYILKATKRQKQLQIQFKNKRNIKNQNTLIIRRRFKQQYLQRKLLNSHFLNLDIKIEFVQFNYQKSNKLIQQKNNSYHSKLIEFSLTQIQNLKVNQQWKKQIIRRKSISNTKFK</sequence>
<name>W7XEF1_TETTS</name>
<keyword evidence="2" id="KW-1185">Reference proteome</keyword>
<evidence type="ECO:0000313" key="1">
    <source>
        <dbReference type="EMBL" id="EWS75003.1"/>
    </source>
</evidence>
<protein>
    <submittedName>
        <fullName evidence="1">Uncharacterized protein</fullName>
    </submittedName>
</protein>
<accession>W7XEF1</accession>
<dbReference type="GeneID" id="24440491"/>